<dbReference type="GO" id="GO:0099525">
    <property type="term" value="P:presynaptic dense core vesicle exocytosis"/>
    <property type="evidence" value="ECO:0000318"/>
    <property type="project" value="GO_Central"/>
</dbReference>
<dbReference type="GO" id="GO:0030141">
    <property type="term" value="C:secretory granule"/>
    <property type="evidence" value="ECO:0000318"/>
    <property type="project" value="GO_Central"/>
</dbReference>
<dbReference type="GO" id="GO:0006886">
    <property type="term" value="P:intracellular protein transport"/>
    <property type="evidence" value="ECO:0000318"/>
    <property type="project" value="GO_Central"/>
</dbReference>
<comment type="similarity">
    <text evidence="1">Belongs to the STXBP/unc-18/SEC1 family.</text>
</comment>
<dbReference type="Proteomes" id="UP000001554">
    <property type="component" value="Chromosome 8"/>
</dbReference>
<gene>
    <name evidence="5" type="primary">LOC118421719</name>
</gene>
<dbReference type="Gene3D" id="3.90.830.10">
    <property type="entry name" value="Syntaxin Binding Protein 1, Chain A, domain 2"/>
    <property type="match status" value="1"/>
</dbReference>
<evidence type="ECO:0000313" key="5">
    <source>
        <dbReference type="RefSeq" id="XP_035685105.1"/>
    </source>
</evidence>
<proteinExistence type="inferred from homology"/>
<organism evidence="4 5">
    <name type="scientific">Branchiostoma floridae</name>
    <name type="common">Florida lancelet</name>
    <name type="synonym">Amphioxus</name>
    <dbReference type="NCBI Taxonomy" id="7739"/>
    <lineage>
        <taxon>Eukaryota</taxon>
        <taxon>Metazoa</taxon>
        <taxon>Chordata</taxon>
        <taxon>Cephalochordata</taxon>
        <taxon>Leptocardii</taxon>
        <taxon>Amphioxiformes</taxon>
        <taxon>Branchiostomatidae</taxon>
        <taxon>Branchiostoma</taxon>
    </lineage>
</organism>
<reference evidence="5" key="3">
    <citation type="submission" date="2025-08" db="UniProtKB">
        <authorList>
            <consortium name="RefSeq"/>
        </authorList>
    </citation>
    <scope>IDENTIFICATION</scope>
</reference>
<dbReference type="Pfam" id="PF00995">
    <property type="entry name" value="Sec1"/>
    <property type="match status" value="1"/>
</dbReference>
<dbReference type="InterPro" id="IPR027482">
    <property type="entry name" value="Sec1-like_dom2"/>
</dbReference>
<name>A0A9J7LNS0_BRAFL</name>
<dbReference type="InterPro" id="IPR043127">
    <property type="entry name" value="Sec-1-like_dom3a"/>
</dbReference>
<dbReference type="InterPro" id="IPR043154">
    <property type="entry name" value="Sec-1-like_dom1"/>
</dbReference>
<dbReference type="GO" id="GO:0005886">
    <property type="term" value="C:plasma membrane"/>
    <property type="evidence" value="ECO:0000318"/>
    <property type="project" value="GO_Central"/>
</dbReference>
<evidence type="ECO:0000313" key="4">
    <source>
        <dbReference type="Proteomes" id="UP000001554"/>
    </source>
</evidence>
<sequence>MALKAVVGDRIMNDVIKPLRKKGEWKVLVVDKLSMRMVSACCSMTDITSEGITIVEDITKRREPLMTMDAIYLITPVEKSVNLLMRDFGTAHNTMYRAAHVYFTEACPEKLFEQIAKHPIAKFLKNLKEINMAFRPYEQQVYSLDTRDGASEFYNPRPSPNRMSRLERVSEQIATLCATLGEYPAIRYRIDYDKLPELSQLIQQKLDAYKADDPTMGDGPEKARSQLLILDRGFDPVSPLLHELTYQAMCYDLVPIDNDVYRFEAKGGPQGEMVEKDALLDENDDLWVEFRHQHIAVVSSQVTKKLKDFALEKRVKGGDKTTMKDLSQMLKRMPQYQKELRNYSLHLALAEDCMKSYSGNVEKLCRVEQDLAMGTDAEGEKIRDHMRNIVPILLDQNISTYDKIRVILLYIIGKNGISEENFNKLIQHAQIPEEEKHIIINMQYMGLSILQDFTSFMNKGLLGKAKFAGGPEGWNPITPYILPGLRMMTGRRKGKVERKDRITQQTYQLSRWTPVIKDIMEDAIDDKLDQKYFPFLTGRSTTAGFASSGARSARYGHWHKDKGPADRSVPRLIIFIMGGVTYSEMRCAYEVTKETGQKWDVIIGSTHLLTPEGFLNDLADLVPQDGPEDGKNSFRMD</sequence>
<dbReference type="OrthoDB" id="2228at2759"/>
<dbReference type="GO" id="GO:0006904">
    <property type="term" value="P:vesicle docking involved in exocytosis"/>
    <property type="evidence" value="ECO:0000318"/>
    <property type="project" value="GO_Central"/>
</dbReference>
<dbReference type="SUPFAM" id="SSF56815">
    <property type="entry name" value="Sec1/munc18-like (SM) proteins"/>
    <property type="match status" value="1"/>
</dbReference>
<keyword evidence="4" id="KW-1185">Reference proteome</keyword>
<reference evidence="4" key="2">
    <citation type="journal article" date="2020" name="Nat. Ecol. Evol.">
        <title>Deeply conserved synteny resolves early events in vertebrate evolution.</title>
        <authorList>
            <person name="Simakov O."/>
            <person name="Marletaz F."/>
            <person name="Yue J.X."/>
            <person name="O'Connell B."/>
            <person name="Jenkins J."/>
            <person name="Brandt A."/>
            <person name="Calef R."/>
            <person name="Tung C.H."/>
            <person name="Huang T.K."/>
            <person name="Schmutz J."/>
            <person name="Satoh N."/>
            <person name="Yu J.K."/>
            <person name="Putnam N.H."/>
            <person name="Green R.E."/>
            <person name="Rokhsar D.S."/>
        </authorList>
    </citation>
    <scope>NUCLEOTIDE SEQUENCE [LARGE SCALE GENOMIC DNA]</scope>
    <source>
        <strain evidence="4">S238N-H82</strain>
    </source>
</reference>
<accession>A0A9J7LNS0</accession>
<keyword evidence="3" id="KW-0653">Protein transport</keyword>
<evidence type="ECO:0000256" key="2">
    <source>
        <dbReference type="ARBA" id="ARBA00022448"/>
    </source>
</evidence>
<dbReference type="OMA" id="PFTRPHT"/>
<dbReference type="GO" id="GO:0019905">
    <property type="term" value="F:syntaxin binding"/>
    <property type="evidence" value="ECO:0000318"/>
    <property type="project" value="GO_Central"/>
</dbReference>
<dbReference type="Gene3D" id="1.25.40.60">
    <property type="match status" value="1"/>
</dbReference>
<reference evidence="5" key="1">
    <citation type="journal article" date="2016" name="Genome Biol. Evol.">
        <title>Conserved non-coding elements in the most distant genera of cephalochordates: the Goldilocks principle.</title>
        <authorList>
            <person name="Yue J.X."/>
            <person name="Kozmikova I."/>
            <person name="Ono H."/>
            <person name="Nossa C.W."/>
            <person name="Kozmik Z."/>
            <person name="Putnam N.H."/>
            <person name="Yu J.K."/>
            <person name="Holland L.Z."/>
        </authorList>
    </citation>
    <scope>NUCLEOTIDE SEQUENCE</scope>
</reference>
<dbReference type="FunFam" id="3.90.830.10:FF:000001">
    <property type="entry name" value="syntaxin-binding protein 1 isoform X2"/>
    <property type="match status" value="1"/>
</dbReference>
<dbReference type="RefSeq" id="XP_035685105.1">
    <property type="nucleotide sequence ID" value="XM_035829212.1"/>
</dbReference>
<keyword evidence="2" id="KW-0813">Transport</keyword>
<evidence type="ECO:0000256" key="1">
    <source>
        <dbReference type="ARBA" id="ARBA00009884"/>
    </source>
</evidence>
<dbReference type="Gene3D" id="3.40.50.2060">
    <property type="match status" value="1"/>
</dbReference>
<dbReference type="GO" id="GO:0098793">
    <property type="term" value="C:presynapse"/>
    <property type="evidence" value="ECO:0007669"/>
    <property type="project" value="GOC"/>
</dbReference>
<dbReference type="Gene3D" id="3.40.50.1910">
    <property type="match status" value="1"/>
</dbReference>
<dbReference type="PANTHER" id="PTHR11679">
    <property type="entry name" value="VESICLE PROTEIN SORTING-ASSOCIATED"/>
    <property type="match status" value="1"/>
</dbReference>
<dbReference type="GeneID" id="118421719"/>
<dbReference type="AlphaFoldDB" id="A0A9J7LNS0"/>
<protein>
    <submittedName>
        <fullName evidence="5">Syntaxin-binding protein 1-like</fullName>
    </submittedName>
</protein>
<dbReference type="PIRSF" id="PIRSF005715">
    <property type="entry name" value="VPS45_Sec1"/>
    <property type="match status" value="1"/>
</dbReference>
<dbReference type="InterPro" id="IPR036045">
    <property type="entry name" value="Sec1-like_sf"/>
</dbReference>
<evidence type="ECO:0000256" key="3">
    <source>
        <dbReference type="ARBA" id="ARBA00022927"/>
    </source>
</evidence>
<dbReference type="FunFam" id="3.40.50.2060:FF:000001">
    <property type="entry name" value="syntaxin-binding protein 1 isoform X2"/>
    <property type="match status" value="1"/>
</dbReference>
<dbReference type="InterPro" id="IPR001619">
    <property type="entry name" value="Sec1-like"/>
</dbReference>
<dbReference type="KEGG" id="bfo:118421719"/>